<organism evidence="2 3">
    <name type="scientific">Actinomadura rubrobrunea</name>
    <dbReference type="NCBI Taxonomy" id="115335"/>
    <lineage>
        <taxon>Bacteria</taxon>
        <taxon>Bacillati</taxon>
        <taxon>Actinomycetota</taxon>
        <taxon>Actinomycetes</taxon>
        <taxon>Streptosporangiales</taxon>
        <taxon>Thermomonosporaceae</taxon>
        <taxon>Actinomadura</taxon>
    </lineage>
</organism>
<name>A0A9W6PZH7_9ACTN</name>
<reference evidence="2" key="1">
    <citation type="submission" date="2023-02" db="EMBL/GenBank/DDBJ databases">
        <title>Actinomadura rubrobrunea NBRC 14622.</title>
        <authorList>
            <person name="Ichikawa N."/>
            <person name="Sato H."/>
            <person name="Tonouchi N."/>
        </authorList>
    </citation>
    <scope>NUCLEOTIDE SEQUENCE</scope>
    <source>
        <strain evidence="2">NBRC 14622</strain>
    </source>
</reference>
<protein>
    <submittedName>
        <fullName evidence="2">Uncharacterized protein</fullName>
    </submittedName>
</protein>
<comment type="caution">
    <text evidence="2">The sequence shown here is derived from an EMBL/GenBank/DDBJ whole genome shotgun (WGS) entry which is preliminary data.</text>
</comment>
<evidence type="ECO:0000313" key="2">
    <source>
        <dbReference type="EMBL" id="GLW65708.1"/>
    </source>
</evidence>
<sequence length="73" mass="7533">MPERSPAPSRPRRRFDPGGPVAGVFFLAVAAVFMANGLSGLPVVDPALLGPALVAGLGVIGIVRVLTRSRRQG</sequence>
<keyword evidence="1" id="KW-1133">Transmembrane helix</keyword>
<feature type="transmembrane region" description="Helical" evidence="1">
    <location>
        <begin position="47"/>
        <end position="67"/>
    </location>
</feature>
<evidence type="ECO:0000256" key="1">
    <source>
        <dbReference type="SAM" id="Phobius"/>
    </source>
</evidence>
<dbReference type="AlphaFoldDB" id="A0A9W6PZH7"/>
<accession>A0A9W6PZH7</accession>
<keyword evidence="1" id="KW-0812">Transmembrane</keyword>
<proteinExistence type="predicted"/>
<dbReference type="Proteomes" id="UP001165124">
    <property type="component" value="Unassembled WGS sequence"/>
</dbReference>
<keyword evidence="1" id="KW-0472">Membrane</keyword>
<dbReference type="RefSeq" id="WP_067907539.1">
    <property type="nucleotide sequence ID" value="NZ_BSRZ01000010.1"/>
</dbReference>
<keyword evidence="3" id="KW-1185">Reference proteome</keyword>
<feature type="transmembrane region" description="Helical" evidence="1">
    <location>
        <begin position="21"/>
        <end position="41"/>
    </location>
</feature>
<gene>
    <name evidence="2" type="ORF">Arub01_39520</name>
</gene>
<evidence type="ECO:0000313" key="3">
    <source>
        <dbReference type="Proteomes" id="UP001165124"/>
    </source>
</evidence>
<dbReference type="EMBL" id="BSRZ01000010">
    <property type="protein sequence ID" value="GLW65708.1"/>
    <property type="molecule type" value="Genomic_DNA"/>
</dbReference>